<organism evidence="1 2">
    <name type="scientific">Catharanthus roseus</name>
    <name type="common">Madagascar periwinkle</name>
    <name type="synonym">Vinca rosea</name>
    <dbReference type="NCBI Taxonomy" id="4058"/>
    <lineage>
        <taxon>Eukaryota</taxon>
        <taxon>Viridiplantae</taxon>
        <taxon>Streptophyta</taxon>
        <taxon>Embryophyta</taxon>
        <taxon>Tracheophyta</taxon>
        <taxon>Spermatophyta</taxon>
        <taxon>Magnoliopsida</taxon>
        <taxon>eudicotyledons</taxon>
        <taxon>Gunneridae</taxon>
        <taxon>Pentapetalae</taxon>
        <taxon>asterids</taxon>
        <taxon>lamiids</taxon>
        <taxon>Gentianales</taxon>
        <taxon>Apocynaceae</taxon>
        <taxon>Rauvolfioideae</taxon>
        <taxon>Vinceae</taxon>
        <taxon>Catharanthinae</taxon>
        <taxon>Catharanthus</taxon>
    </lineage>
</organism>
<dbReference type="Proteomes" id="UP001060085">
    <property type="component" value="Linkage Group LG06"/>
</dbReference>
<name>A0ACC0AJ97_CATRO</name>
<dbReference type="EMBL" id="CM044706">
    <property type="protein sequence ID" value="KAI5660335.1"/>
    <property type="molecule type" value="Genomic_DNA"/>
</dbReference>
<gene>
    <name evidence="1" type="ORF">M9H77_29128</name>
</gene>
<comment type="caution">
    <text evidence="1">The sequence shown here is derived from an EMBL/GenBank/DDBJ whole genome shotgun (WGS) entry which is preliminary data.</text>
</comment>
<reference evidence="2" key="1">
    <citation type="journal article" date="2023" name="Nat. Plants">
        <title>Single-cell RNA sequencing provides a high-resolution roadmap for understanding the multicellular compartmentation of specialized metabolism.</title>
        <authorList>
            <person name="Sun S."/>
            <person name="Shen X."/>
            <person name="Li Y."/>
            <person name="Li Y."/>
            <person name="Wang S."/>
            <person name="Li R."/>
            <person name="Zhang H."/>
            <person name="Shen G."/>
            <person name="Guo B."/>
            <person name="Wei J."/>
            <person name="Xu J."/>
            <person name="St-Pierre B."/>
            <person name="Chen S."/>
            <person name="Sun C."/>
        </authorList>
    </citation>
    <scope>NUCLEOTIDE SEQUENCE [LARGE SCALE GENOMIC DNA]</scope>
</reference>
<keyword evidence="2" id="KW-1185">Reference proteome</keyword>
<proteinExistence type="predicted"/>
<evidence type="ECO:0000313" key="2">
    <source>
        <dbReference type="Proteomes" id="UP001060085"/>
    </source>
</evidence>
<evidence type="ECO:0000313" key="1">
    <source>
        <dbReference type="EMBL" id="KAI5660335.1"/>
    </source>
</evidence>
<protein>
    <submittedName>
        <fullName evidence="1">Uncharacterized protein</fullName>
    </submittedName>
</protein>
<sequence length="221" mass="26234">MSPRDNFFLIIFIFFNLIPTLLSFSISSKSSNPIPAVWPEQFHAILFMNTSKGTLQKNDLWYDWPNGRNFNIIQKQLGELLYDLEWDNGTSFYYTLDSNRKCRVMHFEVGILRPNWLDEANYTGQKLKDGFVCNVWEKVDFLSYYEDVETKRPVYWRFYTGLEAHVITFEVGKVLEDIHWQAPVYCFQEERPKEERETIFETLGSHGNSFMRGFLNFPLSI</sequence>
<accession>A0ACC0AJ97</accession>